<keyword evidence="2" id="KW-1185">Reference proteome</keyword>
<protein>
    <submittedName>
        <fullName evidence="1">Uncharacterized protein</fullName>
    </submittedName>
</protein>
<sequence>MNNKAIPHIARIAQHFDFLALQELMDPTALSKLQQAVEAASGEPWS</sequence>
<name>A0A7Z0SKM3_9GAMM</name>
<proteinExistence type="predicted"/>
<evidence type="ECO:0000313" key="1">
    <source>
        <dbReference type="EMBL" id="NYT71512.1"/>
    </source>
</evidence>
<dbReference type="Gene3D" id="3.60.10.10">
    <property type="entry name" value="Endonuclease/exonuclease/phosphatase"/>
    <property type="match status" value="1"/>
</dbReference>
<dbReference type="InterPro" id="IPR036691">
    <property type="entry name" value="Endo/exonu/phosph_ase_sf"/>
</dbReference>
<accession>A0A7Z0SKM3</accession>
<gene>
    <name evidence="1" type="ORF">HZU72_03620</name>
</gene>
<organism evidence="1 2">
    <name type="scientific">Vreelandella sedimenti</name>
    <dbReference type="NCBI Taxonomy" id="2729618"/>
    <lineage>
        <taxon>Bacteria</taxon>
        <taxon>Pseudomonadati</taxon>
        <taxon>Pseudomonadota</taxon>
        <taxon>Gammaproteobacteria</taxon>
        <taxon>Oceanospirillales</taxon>
        <taxon>Halomonadaceae</taxon>
        <taxon>Vreelandella</taxon>
    </lineage>
</organism>
<comment type="caution">
    <text evidence="1">The sequence shown here is derived from an EMBL/GenBank/DDBJ whole genome shotgun (WGS) entry which is preliminary data.</text>
</comment>
<dbReference type="Proteomes" id="UP000520876">
    <property type="component" value="Unassembled WGS sequence"/>
</dbReference>
<reference evidence="1 2" key="1">
    <citation type="submission" date="2020-07" db="EMBL/GenBank/DDBJ databases">
        <title>Halomonas sp. QX-2 draft genome sequence.</title>
        <authorList>
            <person name="Qiu X."/>
        </authorList>
    </citation>
    <scope>NUCLEOTIDE SEQUENCE [LARGE SCALE GENOMIC DNA]</scope>
    <source>
        <strain evidence="1 2">QX-2</strain>
    </source>
</reference>
<dbReference type="EMBL" id="JACCGK010000003">
    <property type="protein sequence ID" value="NYT71512.1"/>
    <property type="molecule type" value="Genomic_DNA"/>
</dbReference>
<dbReference type="AlphaFoldDB" id="A0A7Z0SKM3"/>
<evidence type="ECO:0000313" key="2">
    <source>
        <dbReference type="Proteomes" id="UP000520876"/>
    </source>
</evidence>